<dbReference type="Proteomes" id="UP000541444">
    <property type="component" value="Unassembled WGS sequence"/>
</dbReference>
<evidence type="ECO:0000313" key="2">
    <source>
        <dbReference type="EMBL" id="KAF6143441.1"/>
    </source>
</evidence>
<protein>
    <submittedName>
        <fullName evidence="2">Uncharacterized protein</fullName>
    </submittedName>
</protein>
<dbReference type="AlphaFoldDB" id="A0A7J7LL91"/>
<dbReference type="EMBL" id="JACGCM010002205">
    <property type="protein sequence ID" value="KAF6143441.1"/>
    <property type="molecule type" value="Genomic_DNA"/>
</dbReference>
<dbReference type="Pfam" id="PF05691">
    <property type="entry name" value="Raffinose_syn"/>
    <property type="match status" value="1"/>
</dbReference>
<keyword evidence="3" id="KW-1185">Reference proteome</keyword>
<gene>
    <name evidence="2" type="ORF">GIB67_029610</name>
</gene>
<proteinExistence type="predicted"/>
<dbReference type="PANTHER" id="PTHR31268:SF10">
    <property type="entry name" value="GALACTINOL--SUCROSE GALACTOSYLTRANSFERASE"/>
    <property type="match status" value="1"/>
</dbReference>
<accession>A0A7J7LL91</accession>
<evidence type="ECO:0000313" key="3">
    <source>
        <dbReference type="Proteomes" id="UP000541444"/>
    </source>
</evidence>
<dbReference type="OrthoDB" id="1744738at2759"/>
<keyword evidence="1" id="KW-0119">Carbohydrate metabolism</keyword>
<organism evidence="2 3">
    <name type="scientific">Kingdonia uniflora</name>
    <dbReference type="NCBI Taxonomy" id="39325"/>
    <lineage>
        <taxon>Eukaryota</taxon>
        <taxon>Viridiplantae</taxon>
        <taxon>Streptophyta</taxon>
        <taxon>Embryophyta</taxon>
        <taxon>Tracheophyta</taxon>
        <taxon>Spermatophyta</taxon>
        <taxon>Magnoliopsida</taxon>
        <taxon>Ranunculales</taxon>
        <taxon>Circaeasteraceae</taxon>
        <taxon>Kingdonia</taxon>
    </lineage>
</organism>
<dbReference type="PANTHER" id="PTHR31268">
    <property type="match status" value="1"/>
</dbReference>
<name>A0A7J7LL91_9MAGN</name>
<reference evidence="2 3" key="1">
    <citation type="journal article" date="2020" name="IScience">
        <title>Genome Sequencing of the Endangered Kingdonia uniflora (Circaeasteraceae, Ranunculales) Reveals Potential Mechanisms of Evolutionary Specialization.</title>
        <authorList>
            <person name="Sun Y."/>
            <person name="Deng T."/>
            <person name="Zhang A."/>
            <person name="Moore M.J."/>
            <person name="Landis J.B."/>
            <person name="Lin N."/>
            <person name="Zhang H."/>
            <person name="Zhang X."/>
            <person name="Huang J."/>
            <person name="Zhang X."/>
            <person name="Sun H."/>
            <person name="Wang H."/>
        </authorList>
    </citation>
    <scope>NUCLEOTIDE SEQUENCE [LARGE SCALE GENOMIC DNA]</scope>
    <source>
        <strain evidence="2">TB1705</strain>
        <tissue evidence="2">Leaf</tissue>
    </source>
</reference>
<dbReference type="InterPro" id="IPR008811">
    <property type="entry name" value="Glycosyl_hydrolases_36"/>
</dbReference>
<evidence type="ECO:0000256" key="1">
    <source>
        <dbReference type="ARBA" id="ARBA00023277"/>
    </source>
</evidence>
<comment type="caution">
    <text evidence="2">The sequence shown here is derived from an EMBL/GenBank/DDBJ whole genome shotgun (WGS) entry which is preliminary data.</text>
</comment>
<sequence>MLNHRKLWKPFSLIQGKTLVHFELMRESIKYRILKKHKGTFSHIDNKKMPATLDWFGWCTWDAFYTEVNPQGDKEGT</sequence>